<name>A0ABP3SPW3_9ACTN</name>
<evidence type="ECO:0000313" key="2">
    <source>
        <dbReference type="EMBL" id="GAA0651987.1"/>
    </source>
</evidence>
<dbReference type="RefSeq" id="WP_344001775.1">
    <property type="nucleotide sequence ID" value="NZ_BAAAGU010000032.1"/>
</dbReference>
<keyword evidence="3" id="KW-1185">Reference proteome</keyword>
<protein>
    <recommendedName>
        <fullName evidence="4">YcaO domain-containing protein</fullName>
    </recommendedName>
</protein>
<accession>A0ABP3SPW3</accession>
<dbReference type="EMBL" id="BAAAGU010000032">
    <property type="protein sequence ID" value="GAA0651987.1"/>
    <property type="molecule type" value="Genomic_DNA"/>
</dbReference>
<dbReference type="Proteomes" id="UP001500724">
    <property type="component" value="Unassembled WGS sequence"/>
</dbReference>
<gene>
    <name evidence="2" type="ORF">GCM10009535_32840</name>
</gene>
<comment type="caution">
    <text evidence="2">The sequence shown here is derived from an EMBL/GenBank/DDBJ whole genome shotgun (WGS) entry which is preliminary data.</text>
</comment>
<sequence>MEEYSPRSNVVLAPPEDHPAARQANLETLRDALERSFPDVFVEFTTSSLRDVPVMNFEIEAEQGVFVTGTAAMPTPDHAHAALIDATAHTAALFAHWLRDTYVPSPAGVRFLSTYTAENGDKTARLLPATGDAAQNEAILRTCLPAAGDEDQTRPAGLPEHPHRCRD</sequence>
<reference evidence="3" key="1">
    <citation type="journal article" date="2019" name="Int. J. Syst. Evol. Microbiol.">
        <title>The Global Catalogue of Microorganisms (GCM) 10K type strain sequencing project: providing services to taxonomists for standard genome sequencing and annotation.</title>
        <authorList>
            <consortium name="The Broad Institute Genomics Platform"/>
            <consortium name="The Broad Institute Genome Sequencing Center for Infectious Disease"/>
            <person name="Wu L."/>
            <person name="Ma J."/>
        </authorList>
    </citation>
    <scope>NUCLEOTIDE SEQUENCE [LARGE SCALE GENOMIC DNA]</scope>
    <source>
        <strain evidence="3">JCM 10367</strain>
    </source>
</reference>
<evidence type="ECO:0000256" key="1">
    <source>
        <dbReference type="SAM" id="MobiDB-lite"/>
    </source>
</evidence>
<feature type="region of interest" description="Disordered" evidence="1">
    <location>
        <begin position="146"/>
        <end position="167"/>
    </location>
</feature>
<evidence type="ECO:0000313" key="3">
    <source>
        <dbReference type="Proteomes" id="UP001500724"/>
    </source>
</evidence>
<proteinExistence type="predicted"/>
<organism evidence="2 3">
    <name type="scientific">Streptomyces thermocarboxydovorans</name>
    <dbReference type="NCBI Taxonomy" id="59298"/>
    <lineage>
        <taxon>Bacteria</taxon>
        <taxon>Bacillati</taxon>
        <taxon>Actinomycetota</taxon>
        <taxon>Actinomycetes</taxon>
        <taxon>Kitasatosporales</taxon>
        <taxon>Streptomycetaceae</taxon>
        <taxon>Streptomyces</taxon>
    </lineage>
</organism>
<evidence type="ECO:0008006" key="4">
    <source>
        <dbReference type="Google" id="ProtNLM"/>
    </source>
</evidence>